<dbReference type="AlphaFoldDB" id="A0A2J7RHK5"/>
<evidence type="ECO:0000313" key="2">
    <source>
        <dbReference type="Proteomes" id="UP000235965"/>
    </source>
</evidence>
<dbReference type="Proteomes" id="UP000235965">
    <property type="component" value="Unassembled WGS sequence"/>
</dbReference>
<reference evidence="1 2" key="1">
    <citation type="submission" date="2017-12" db="EMBL/GenBank/DDBJ databases">
        <title>Hemimetabolous genomes reveal molecular basis of termite eusociality.</title>
        <authorList>
            <person name="Harrison M.C."/>
            <person name="Jongepier E."/>
            <person name="Robertson H.M."/>
            <person name="Arning N."/>
            <person name="Bitard-Feildel T."/>
            <person name="Chao H."/>
            <person name="Childers C.P."/>
            <person name="Dinh H."/>
            <person name="Doddapaneni H."/>
            <person name="Dugan S."/>
            <person name="Gowin J."/>
            <person name="Greiner C."/>
            <person name="Han Y."/>
            <person name="Hu H."/>
            <person name="Hughes D.S.T."/>
            <person name="Huylmans A.-K."/>
            <person name="Kemena C."/>
            <person name="Kremer L.P.M."/>
            <person name="Lee S.L."/>
            <person name="Lopez-Ezquerra A."/>
            <person name="Mallet L."/>
            <person name="Monroy-Kuhn J.M."/>
            <person name="Moser A."/>
            <person name="Murali S.C."/>
            <person name="Muzny D.M."/>
            <person name="Otani S."/>
            <person name="Piulachs M.-D."/>
            <person name="Poelchau M."/>
            <person name="Qu J."/>
            <person name="Schaub F."/>
            <person name="Wada-Katsumata A."/>
            <person name="Worley K.C."/>
            <person name="Xie Q."/>
            <person name="Ylla G."/>
            <person name="Poulsen M."/>
            <person name="Gibbs R.A."/>
            <person name="Schal C."/>
            <person name="Richards S."/>
            <person name="Belles X."/>
            <person name="Korb J."/>
            <person name="Bornberg-Bauer E."/>
        </authorList>
    </citation>
    <scope>NUCLEOTIDE SEQUENCE [LARGE SCALE GENOMIC DNA]</scope>
    <source>
        <tissue evidence="1">Whole body</tissue>
    </source>
</reference>
<dbReference type="EMBL" id="NEVH01003741">
    <property type="protein sequence ID" value="PNF40310.1"/>
    <property type="molecule type" value="Genomic_DNA"/>
</dbReference>
<name>A0A2J7RHK5_9NEOP</name>
<organism evidence="1 2">
    <name type="scientific">Cryptotermes secundus</name>
    <dbReference type="NCBI Taxonomy" id="105785"/>
    <lineage>
        <taxon>Eukaryota</taxon>
        <taxon>Metazoa</taxon>
        <taxon>Ecdysozoa</taxon>
        <taxon>Arthropoda</taxon>
        <taxon>Hexapoda</taxon>
        <taxon>Insecta</taxon>
        <taxon>Pterygota</taxon>
        <taxon>Neoptera</taxon>
        <taxon>Polyneoptera</taxon>
        <taxon>Dictyoptera</taxon>
        <taxon>Blattodea</taxon>
        <taxon>Blattoidea</taxon>
        <taxon>Termitoidae</taxon>
        <taxon>Kalotermitidae</taxon>
        <taxon>Cryptotermitinae</taxon>
        <taxon>Cryptotermes</taxon>
    </lineage>
</organism>
<comment type="caution">
    <text evidence="1">The sequence shown here is derived from an EMBL/GenBank/DDBJ whole genome shotgun (WGS) entry which is preliminary data.</text>
</comment>
<dbReference type="InParanoid" id="A0A2J7RHK5"/>
<evidence type="ECO:0000313" key="1">
    <source>
        <dbReference type="EMBL" id="PNF40310.1"/>
    </source>
</evidence>
<gene>
    <name evidence="1" type="ORF">B7P43_G05791</name>
</gene>
<sequence length="50" mass="5863">MCSSEMSLNFYQTTQYHIPYQQPNGLLFVDDLISYCDCKHNMIHSCILLC</sequence>
<proteinExistence type="predicted"/>
<keyword evidence="2" id="KW-1185">Reference proteome</keyword>
<accession>A0A2J7RHK5</accession>
<protein>
    <submittedName>
        <fullName evidence="1">Uncharacterized protein</fullName>
    </submittedName>
</protein>